<feature type="transmembrane region" description="Helical" evidence="8">
    <location>
        <begin position="326"/>
        <end position="347"/>
    </location>
</feature>
<evidence type="ECO:0000313" key="11">
    <source>
        <dbReference type="EMBL" id="MBA8989721.1"/>
    </source>
</evidence>
<dbReference type="SUPFAM" id="SSF52266">
    <property type="entry name" value="SGNH hydrolase"/>
    <property type="match status" value="1"/>
</dbReference>
<feature type="transmembrane region" description="Helical" evidence="8">
    <location>
        <begin position="200"/>
        <end position="220"/>
    </location>
</feature>
<feature type="transmembrane region" description="Helical" evidence="8">
    <location>
        <begin position="227"/>
        <end position="251"/>
    </location>
</feature>
<evidence type="ECO:0000256" key="2">
    <source>
        <dbReference type="ARBA" id="ARBA00022475"/>
    </source>
</evidence>
<evidence type="ECO:0000256" key="5">
    <source>
        <dbReference type="ARBA" id="ARBA00022989"/>
    </source>
</evidence>
<comment type="caution">
    <text evidence="11">The sequence shown here is derived from an EMBL/GenBank/DDBJ whole genome shotgun (WGS) entry which is preliminary data.</text>
</comment>
<dbReference type="Gene3D" id="3.40.50.1110">
    <property type="entry name" value="SGNH hydrolase"/>
    <property type="match status" value="1"/>
</dbReference>
<comment type="subcellular location">
    <subcellularLocation>
        <location evidence="1">Cell membrane</location>
        <topology evidence="1">Multi-pass membrane protein</topology>
    </subcellularLocation>
</comment>
<dbReference type="GO" id="GO:0009103">
    <property type="term" value="P:lipopolysaccharide biosynthetic process"/>
    <property type="evidence" value="ECO:0007669"/>
    <property type="project" value="TreeGrafter"/>
</dbReference>
<organism evidence="11 12">
    <name type="scientific">Curtobacterium pusillum</name>
    <dbReference type="NCBI Taxonomy" id="69373"/>
    <lineage>
        <taxon>Bacteria</taxon>
        <taxon>Bacillati</taxon>
        <taxon>Actinomycetota</taxon>
        <taxon>Actinomycetes</taxon>
        <taxon>Micrococcales</taxon>
        <taxon>Microbacteriaceae</taxon>
        <taxon>Curtobacterium</taxon>
    </lineage>
</organism>
<dbReference type="PANTHER" id="PTHR23028:SF53">
    <property type="entry name" value="ACYL_TRANSF_3 DOMAIN-CONTAINING PROTEIN"/>
    <property type="match status" value="1"/>
</dbReference>
<feature type="transmembrane region" description="Helical" evidence="8">
    <location>
        <begin position="257"/>
        <end position="276"/>
    </location>
</feature>
<dbReference type="EMBL" id="JACGXP010000001">
    <property type="protein sequence ID" value="MBA8989721.1"/>
    <property type="molecule type" value="Genomic_DNA"/>
</dbReference>
<dbReference type="PANTHER" id="PTHR23028">
    <property type="entry name" value="ACETYLTRANSFERASE"/>
    <property type="match status" value="1"/>
</dbReference>
<feature type="transmembrane region" description="Helical" evidence="8">
    <location>
        <begin position="139"/>
        <end position="160"/>
    </location>
</feature>
<dbReference type="Proteomes" id="UP000590225">
    <property type="component" value="Unassembled WGS sequence"/>
</dbReference>
<sequence length="667" mass="71588">MRRPSSSFRPDIQGLRALAVTLVLAEHAHLALGGGFIGVDVFFVISGFLITGHLVRELDSRGRFDLAGFWARRVRRILPSALLVALVTLGAALVLMPPLVRGQLVEAGVAALLSVPNMYFADEGTDYLAGNAPSPFQHFWSLGVEEQFYLFWPIGLLVLWRLGRRLTTGRRWTLVVLTIAALSVGFFAIGVVLTDRSQPWAFFSLPSRAWELALGGLVAVAVHRGVVLRGVIAVVAGWIGLAGILAVAIAYDSGTAYPGTAVLLPVLSTVLLVWSGVSGHPAGPVRLLGLRPFQYLGGISYALYLWHWPLLVLPQAAIGLATPVPTWARCAALVVAIVLADLTTRFVERPLRRAGRSDLRTVFLGLTSSVTAVGVVLGVNAVVAPGALTTDRAAEPVVPSPRPTSTEFVPRNVQPRLDDATSTSSEFRRAGCHNEQTRDSTVNSCVLGDPAGTTTVAVIGDSHAAHWVPAVEAWAAATTGTRILAYTKNACTMVDVRVRTAGRPYTECDTWRARVLERLAASSPDVVLLAGSAHLDLVDRSNRSGQWSAGLARTLSALPDSSRVAVLADTPEFAESVPRCLSANLDDSDACAVDRNIGVDQAWLAMERRVTRSADRAYVDLTDWFCTATRCGVVSGNTLMYRDHGHLTERWARSLTAPIGDAIRAAR</sequence>
<feature type="transmembrane region" description="Helical" evidence="8">
    <location>
        <begin position="359"/>
        <end position="383"/>
    </location>
</feature>
<reference evidence="11 12" key="1">
    <citation type="submission" date="2020-07" db="EMBL/GenBank/DDBJ databases">
        <title>Above-ground endophytic microbial communities from plants in different locations in the United States.</title>
        <authorList>
            <person name="Frank C."/>
        </authorList>
    </citation>
    <scope>NUCLEOTIDE SEQUENCE [LARGE SCALE GENOMIC DNA]</scope>
    <source>
        <strain evidence="11 12">WPL5_2</strain>
    </source>
</reference>
<dbReference type="InterPro" id="IPR050879">
    <property type="entry name" value="Acyltransferase_3"/>
</dbReference>
<evidence type="ECO:0000256" key="3">
    <source>
        <dbReference type="ARBA" id="ARBA00022679"/>
    </source>
</evidence>
<evidence type="ECO:0000313" key="12">
    <source>
        <dbReference type="Proteomes" id="UP000590225"/>
    </source>
</evidence>
<feature type="transmembrane region" description="Helical" evidence="8">
    <location>
        <begin position="35"/>
        <end position="55"/>
    </location>
</feature>
<gene>
    <name evidence="11" type="ORF">FHW23_000953</name>
</gene>
<dbReference type="InterPro" id="IPR002656">
    <property type="entry name" value="Acyl_transf_3_dom"/>
</dbReference>
<dbReference type="AlphaFoldDB" id="A0AAW3T3F6"/>
<dbReference type="GO" id="GO:0005886">
    <property type="term" value="C:plasma membrane"/>
    <property type="evidence" value="ECO:0007669"/>
    <property type="project" value="UniProtKB-SubCell"/>
</dbReference>
<dbReference type="InterPro" id="IPR043968">
    <property type="entry name" value="SGNH"/>
</dbReference>
<keyword evidence="2" id="KW-1003">Cell membrane</keyword>
<evidence type="ECO:0000256" key="4">
    <source>
        <dbReference type="ARBA" id="ARBA00022692"/>
    </source>
</evidence>
<protein>
    <submittedName>
        <fullName evidence="11">Peptidoglycan/LPS O-acetylase OafA/YrhL</fullName>
    </submittedName>
</protein>
<dbReference type="Pfam" id="PF19040">
    <property type="entry name" value="SGNH"/>
    <property type="match status" value="1"/>
</dbReference>
<feature type="domain" description="SGNH" evidence="10">
    <location>
        <begin position="432"/>
        <end position="657"/>
    </location>
</feature>
<evidence type="ECO:0000259" key="9">
    <source>
        <dbReference type="Pfam" id="PF01757"/>
    </source>
</evidence>
<dbReference type="Pfam" id="PF01757">
    <property type="entry name" value="Acyl_transf_3"/>
    <property type="match status" value="1"/>
</dbReference>
<evidence type="ECO:0000256" key="6">
    <source>
        <dbReference type="ARBA" id="ARBA00023136"/>
    </source>
</evidence>
<keyword evidence="3" id="KW-0808">Transferase</keyword>
<dbReference type="RefSeq" id="WP_182515323.1">
    <property type="nucleotide sequence ID" value="NZ_JACGXP010000001.1"/>
</dbReference>
<keyword evidence="4 8" id="KW-0812">Transmembrane</keyword>
<evidence type="ECO:0000256" key="8">
    <source>
        <dbReference type="SAM" id="Phobius"/>
    </source>
</evidence>
<dbReference type="InterPro" id="IPR036514">
    <property type="entry name" value="SGNH_hydro_sf"/>
</dbReference>
<feature type="transmembrane region" description="Helical" evidence="8">
    <location>
        <begin position="76"/>
        <end position="96"/>
    </location>
</feature>
<keyword evidence="6 8" id="KW-0472">Membrane</keyword>
<name>A0AAW3T3F6_9MICO</name>
<evidence type="ECO:0000259" key="10">
    <source>
        <dbReference type="Pfam" id="PF19040"/>
    </source>
</evidence>
<feature type="domain" description="Acyltransferase 3" evidence="9">
    <location>
        <begin position="11"/>
        <end position="344"/>
    </location>
</feature>
<feature type="transmembrane region" description="Helical" evidence="8">
    <location>
        <begin position="172"/>
        <end position="194"/>
    </location>
</feature>
<keyword evidence="5 8" id="KW-1133">Transmembrane helix</keyword>
<keyword evidence="7" id="KW-0012">Acyltransferase</keyword>
<dbReference type="GO" id="GO:0016747">
    <property type="term" value="F:acyltransferase activity, transferring groups other than amino-acyl groups"/>
    <property type="evidence" value="ECO:0007669"/>
    <property type="project" value="InterPro"/>
</dbReference>
<proteinExistence type="predicted"/>
<evidence type="ECO:0000256" key="7">
    <source>
        <dbReference type="ARBA" id="ARBA00023315"/>
    </source>
</evidence>
<evidence type="ECO:0000256" key="1">
    <source>
        <dbReference type="ARBA" id="ARBA00004651"/>
    </source>
</evidence>
<accession>A0AAW3T3F6</accession>
<feature type="transmembrane region" description="Helical" evidence="8">
    <location>
        <begin position="288"/>
        <end position="306"/>
    </location>
</feature>